<reference evidence="5 8" key="2">
    <citation type="submission" date="2024-06" db="EMBL/GenBank/DDBJ databases">
        <title>Genomic Encyclopedia of Type Strains, Phase IV (KMG-IV): sequencing the most valuable type-strain genomes for metagenomic binning, comparative biology and taxonomic classification.</title>
        <authorList>
            <person name="Goeker M."/>
        </authorList>
    </citation>
    <scope>NUCLEOTIDE SEQUENCE [LARGE SCALE GENOMIC DNA]</scope>
    <source>
        <strain evidence="5 8">D-501</strain>
    </source>
</reference>
<keyword evidence="4" id="KW-0812">Transmembrane</keyword>
<dbReference type="EMBL" id="JBEPLS010000001">
    <property type="protein sequence ID" value="MET3602350.1"/>
    <property type="molecule type" value="Genomic_DNA"/>
</dbReference>
<name>A0A5C1Q010_9BURK</name>
<dbReference type="RefSeq" id="WP_149503953.1">
    <property type="nucleotide sequence ID" value="NZ_CP035708.1"/>
</dbReference>
<reference evidence="6 7" key="1">
    <citation type="submission" date="2019-02" db="EMBL/GenBank/DDBJ databases">
        <title>Complete Genome Sequence and Methylome Analysis of Sphaerotilus natans subsp. sulfidivorans D-507.</title>
        <authorList>
            <person name="Fomenkov A."/>
            <person name="Gridneva E."/>
            <person name="Smolyakov D."/>
            <person name="Dubinina G."/>
            <person name="Vincze T."/>
            <person name="Grabovich M."/>
            <person name="Roberts R.J."/>
        </authorList>
    </citation>
    <scope>NUCLEOTIDE SEQUENCE [LARGE SCALE GENOMIC DNA]</scope>
    <source>
        <strain evidence="6 7">D-507</strain>
    </source>
</reference>
<protein>
    <submittedName>
        <fullName evidence="5">Cellulose synthase/poly-beta-1,6-N-acetylglucosamine synthase-like glycosyltransferase</fullName>
    </submittedName>
    <submittedName>
        <fullName evidence="6">Glycosyltransferase family 2 protein</fullName>
    </submittedName>
</protein>
<evidence type="ECO:0000313" key="5">
    <source>
        <dbReference type="EMBL" id="MET3602350.1"/>
    </source>
</evidence>
<dbReference type="OrthoDB" id="9811884at2"/>
<dbReference type="Pfam" id="PF13641">
    <property type="entry name" value="Glyco_tranf_2_3"/>
    <property type="match status" value="1"/>
</dbReference>
<feature type="transmembrane region" description="Helical" evidence="4">
    <location>
        <begin position="341"/>
        <end position="359"/>
    </location>
</feature>
<evidence type="ECO:0000313" key="8">
    <source>
        <dbReference type="Proteomes" id="UP001549111"/>
    </source>
</evidence>
<organism evidence="6 7">
    <name type="scientific">Sphaerotilus sulfidivorans</name>
    <dbReference type="NCBI Taxonomy" id="639200"/>
    <lineage>
        <taxon>Bacteria</taxon>
        <taxon>Pseudomonadati</taxon>
        <taxon>Pseudomonadota</taxon>
        <taxon>Betaproteobacteria</taxon>
        <taxon>Burkholderiales</taxon>
        <taxon>Sphaerotilaceae</taxon>
        <taxon>Sphaerotilus</taxon>
    </lineage>
</organism>
<dbReference type="AlphaFoldDB" id="A0A5C1Q010"/>
<feature type="transmembrane region" description="Helical" evidence="4">
    <location>
        <begin position="371"/>
        <end position="393"/>
    </location>
</feature>
<accession>A0A5C1Q010</accession>
<comment type="similarity">
    <text evidence="1">Belongs to the glycosyltransferase 2 family.</text>
</comment>
<dbReference type="GO" id="GO:0016757">
    <property type="term" value="F:glycosyltransferase activity"/>
    <property type="evidence" value="ECO:0007669"/>
    <property type="project" value="UniProtKB-KW"/>
</dbReference>
<evidence type="ECO:0000256" key="1">
    <source>
        <dbReference type="ARBA" id="ARBA00006739"/>
    </source>
</evidence>
<evidence type="ECO:0000256" key="4">
    <source>
        <dbReference type="SAM" id="Phobius"/>
    </source>
</evidence>
<dbReference type="InterPro" id="IPR029044">
    <property type="entry name" value="Nucleotide-diphossugar_trans"/>
</dbReference>
<proteinExistence type="inferred from homology"/>
<keyword evidence="4" id="KW-0472">Membrane</keyword>
<evidence type="ECO:0000256" key="3">
    <source>
        <dbReference type="ARBA" id="ARBA00022679"/>
    </source>
</evidence>
<evidence type="ECO:0000313" key="7">
    <source>
        <dbReference type="Proteomes" id="UP000323522"/>
    </source>
</evidence>
<keyword evidence="4" id="KW-1133">Transmembrane helix</keyword>
<keyword evidence="3 6" id="KW-0808">Transferase</keyword>
<dbReference type="CDD" id="cd06439">
    <property type="entry name" value="CESA_like_1"/>
    <property type="match status" value="1"/>
</dbReference>
<keyword evidence="8" id="KW-1185">Reference proteome</keyword>
<gene>
    <name evidence="5" type="ORF">ABIC99_000126</name>
    <name evidence="6" type="ORF">EWH46_11025</name>
</gene>
<feature type="transmembrane region" description="Helical" evidence="4">
    <location>
        <begin position="316"/>
        <end position="335"/>
    </location>
</feature>
<dbReference type="SUPFAM" id="SSF53448">
    <property type="entry name" value="Nucleotide-diphospho-sugar transferases"/>
    <property type="match status" value="1"/>
</dbReference>
<dbReference type="KEGG" id="snn:EWH46_11025"/>
<keyword evidence="2" id="KW-0328">Glycosyltransferase</keyword>
<dbReference type="Proteomes" id="UP000323522">
    <property type="component" value="Chromosome"/>
</dbReference>
<dbReference type="Proteomes" id="UP001549111">
    <property type="component" value="Unassembled WGS sequence"/>
</dbReference>
<dbReference type="PANTHER" id="PTHR43630">
    <property type="entry name" value="POLY-BETA-1,6-N-ACETYL-D-GLUCOSAMINE SYNTHASE"/>
    <property type="match status" value="1"/>
</dbReference>
<evidence type="ECO:0000256" key="2">
    <source>
        <dbReference type="ARBA" id="ARBA00022676"/>
    </source>
</evidence>
<dbReference type="PANTHER" id="PTHR43630:SF1">
    <property type="entry name" value="POLY-BETA-1,6-N-ACETYL-D-GLUCOSAMINE SYNTHASE"/>
    <property type="match status" value="1"/>
</dbReference>
<dbReference type="Gene3D" id="3.90.550.10">
    <property type="entry name" value="Spore Coat Polysaccharide Biosynthesis Protein SpsA, Chain A"/>
    <property type="match status" value="1"/>
</dbReference>
<sequence>MVELLLAIVAIGGVVAVVYSYALYPLALFVVGAISQGLRDVAFVFRKSERRLEMQRSAAGTEPDWPPVAIVISAYNEERHIVSRIENLLALDYPADRLRAYIGSDGSRDRTAELMRRFEGEVRIVALPFEQNRGKASVLNDLVSRTTEPIVVFSDANTYFERGALKKLVSRFDDPKVGGVTGELRLLGNAGGDNQDSLYWRIEQFLKFFEARIGALLGANGAIYAIRRALWQPIRPDTICDDFVIAMNVSAGGHRLVYEPKAWAEEDTPEEIGEEVKRRIRIGIGNFQALVRHPQYLTRTSAATAFAYVSHKVLRWTAPHLLLLALAASVALAAQTGSSGWALYALGQALAYLAAWAGWQMSSRGVKLPTLVKLAAFLFALNWAFLVASWRYATGRYAGSWGRTSR</sequence>
<dbReference type="EMBL" id="CP035708">
    <property type="protein sequence ID" value="QEN01255.1"/>
    <property type="molecule type" value="Genomic_DNA"/>
</dbReference>
<evidence type="ECO:0000313" key="6">
    <source>
        <dbReference type="EMBL" id="QEN01255.1"/>
    </source>
</evidence>